<keyword evidence="8 14" id="KW-0418">Kinase</keyword>
<keyword evidence="11 14" id="KW-0324">Glycolysis</keyword>
<feature type="domain" description="Pyruvate kinase barrel" evidence="15">
    <location>
        <begin position="3"/>
        <end position="326"/>
    </location>
</feature>
<dbReference type="EMBL" id="LKAJ02000001">
    <property type="protein sequence ID" value="MCS5712582.1"/>
    <property type="molecule type" value="Genomic_DNA"/>
</dbReference>
<dbReference type="SUPFAM" id="SSF52935">
    <property type="entry name" value="PK C-terminal domain-like"/>
    <property type="match status" value="1"/>
</dbReference>
<keyword evidence="5 14" id="KW-0808">Transferase</keyword>
<dbReference type="FunFam" id="2.40.33.10:FF:000001">
    <property type="entry name" value="Pyruvate kinase"/>
    <property type="match status" value="1"/>
</dbReference>
<keyword evidence="12 17" id="KW-0670">Pyruvate</keyword>
<evidence type="ECO:0000259" key="16">
    <source>
        <dbReference type="Pfam" id="PF02887"/>
    </source>
</evidence>
<dbReference type="InterPro" id="IPR011037">
    <property type="entry name" value="Pyrv_Knase-like_insert_dom_sf"/>
</dbReference>
<evidence type="ECO:0000256" key="6">
    <source>
        <dbReference type="ARBA" id="ARBA00022723"/>
    </source>
</evidence>
<dbReference type="SUPFAM" id="SSF51621">
    <property type="entry name" value="Phosphoenolpyruvate/pyruvate domain"/>
    <property type="match status" value="1"/>
</dbReference>
<keyword evidence="7" id="KW-0547">Nucleotide-binding</keyword>
<sequence length="479" mass="52351">MPRRTKIITTLGPATDQYDKMYALIEAGANIMRINLSHGSHDEHRKRIELAMSCAKELNKTIGILLDLQGPKIRIAKFQNPEGILLKDGDTFFLDANCDKHAGNQTEVGLDYPELPQEVSAGDQLLLDDGRIVMSVVGVKGSRIECRVDNGGRLTNNKGLNRKGGGLSAPSLTEKDINDIDFIATQPVDYVALSFPREAADIHEARRLLRQAGSQAQIVAKIERAEAITNIDELIDAADALMVARGDLGVEIGFAELPGVQKHIINRARERDKPVITATQMMESMIHNSIPTRAEVSDAANAILDGTDAVMLSAETATGDYPVKVVSTLNEICLAAERHRAPRLMVPETNEKYDRHDKAIAMAAMTIASHVPIKAIVALTESGSTPLWMSRIRSGIPIYALSRDPSTCRRVTLYRGVYPVEFDLTLHKIWEISRQALALLVKQGILQEGDKVIVTKGDVLGVVGHTNALKILTAQAKLD</sequence>
<comment type="similarity">
    <text evidence="3 14">Belongs to the pyruvate kinase family.</text>
</comment>
<dbReference type="NCBIfam" id="NF004978">
    <property type="entry name" value="PRK06354.1"/>
    <property type="match status" value="1"/>
</dbReference>
<comment type="pathway">
    <text evidence="2 14">Carbohydrate degradation; glycolysis; pyruvate from D-glyceraldehyde 3-phosphate: step 5/5.</text>
</comment>
<comment type="caution">
    <text evidence="17">The sequence shown here is derived from an EMBL/GenBank/DDBJ whole genome shotgun (WGS) entry which is preliminary data.</text>
</comment>
<dbReference type="Pfam" id="PF02887">
    <property type="entry name" value="PK_C"/>
    <property type="match status" value="1"/>
</dbReference>
<dbReference type="Proteomes" id="UP000051497">
    <property type="component" value="Unassembled WGS sequence"/>
</dbReference>
<evidence type="ECO:0000259" key="15">
    <source>
        <dbReference type="Pfam" id="PF00224"/>
    </source>
</evidence>
<keyword evidence="9" id="KW-0067">ATP-binding</keyword>
<dbReference type="SUPFAM" id="SSF50800">
    <property type="entry name" value="PK beta-barrel domain-like"/>
    <property type="match status" value="1"/>
</dbReference>
<comment type="cofactor">
    <cofactor evidence="1">
        <name>K(+)</name>
        <dbReference type="ChEBI" id="CHEBI:29103"/>
    </cofactor>
</comment>
<dbReference type="OrthoDB" id="9812123at2"/>
<name>A0A0Q9Z115_9GAMM</name>
<dbReference type="NCBIfam" id="NF004491">
    <property type="entry name" value="PRK05826.1"/>
    <property type="match status" value="1"/>
</dbReference>
<reference evidence="17" key="1">
    <citation type="submission" date="2015-09" db="EMBL/GenBank/DDBJ databases">
        <title>Draft Genome Sequences of Two Novel Amoeba-resistant Intranuclear Bacteria, Candidatus Berkiella cookevillensis and Candidatus Berkiella aquae.</title>
        <authorList>
            <person name="Mehari Y.T."/>
            <person name="Arivett B.A."/>
            <person name="Farone A.L."/>
            <person name="Gunderson J.H."/>
            <person name="Farone M.B."/>
        </authorList>
    </citation>
    <scope>NUCLEOTIDE SEQUENCE [LARGE SCALE GENOMIC DNA]</scope>
    <source>
        <strain evidence="17">HT99</strain>
    </source>
</reference>
<evidence type="ECO:0000313" key="17">
    <source>
        <dbReference type="EMBL" id="KRG22216.1"/>
    </source>
</evidence>
<evidence type="ECO:0000256" key="11">
    <source>
        <dbReference type="ARBA" id="ARBA00023152"/>
    </source>
</evidence>
<dbReference type="PANTHER" id="PTHR11817">
    <property type="entry name" value="PYRUVATE KINASE"/>
    <property type="match status" value="1"/>
</dbReference>
<dbReference type="InterPro" id="IPR015806">
    <property type="entry name" value="Pyrv_Knase_insert_dom_sf"/>
</dbReference>
<reference evidence="18" key="3">
    <citation type="submission" date="2021-06" db="EMBL/GenBank/DDBJ databases">
        <title>Genomic Description and Analysis of Intracellular Bacteria, Candidatus Berkiella cookevillensis and Candidatus Berkiella aquae.</title>
        <authorList>
            <person name="Kidane D.T."/>
            <person name="Mehari Y.T."/>
            <person name="Rice F.C."/>
            <person name="Arivett B.A."/>
            <person name="Farone A.L."/>
            <person name="Berk S.G."/>
            <person name="Farone M.B."/>
        </authorList>
    </citation>
    <scope>NUCLEOTIDE SEQUENCE</scope>
    <source>
        <strain evidence="18">HT99</strain>
    </source>
</reference>
<dbReference type="InterPro" id="IPR040442">
    <property type="entry name" value="Pyrv_kinase-like_dom_sf"/>
</dbReference>
<dbReference type="UniPathway" id="UPA00109">
    <property type="reaction ID" value="UER00188"/>
</dbReference>
<dbReference type="InterPro" id="IPR018209">
    <property type="entry name" value="Pyrv_Knase_AS"/>
</dbReference>
<evidence type="ECO:0000256" key="3">
    <source>
        <dbReference type="ARBA" id="ARBA00008663"/>
    </source>
</evidence>
<evidence type="ECO:0000256" key="12">
    <source>
        <dbReference type="ARBA" id="ARBA00023317"/>
    </source>
</evidence>
<dbReference type="PATRIC" id="fig|1590043.3.peg.636"/>
<evidence type="ECO:0000256" key="8">
    <source>
        <dbReference type="ARBA" id="ARBA00022777"/>
    </source>
</evidence>
<dbReference type="NCBIfam" id="TIGR01064">
    <property type="entry name" value="pyruv_kin"/>
    <property type="match status" value="1"/>
</dbReference>
<dbReference type="Gene3D" id="3.20.20.60">
    <property type="entry name" value="Phosphoenolpyruvate-binding domains"/>
    <property type="match status" value="1"/>
</dbReference>
<evidence type="ECO:0000256" key="13">
    <source>
        <dbReference type="NCBIfam" id="TIGR01064"/>
    </source>
</evidence>
<evidence type="ECO:0000313" key="18">
    <source>
        <dbReference type="EMBL" id="MCS5712582.1"/>
    </source>
</evidence>
<dbReference type="GO" id="GO:0004743">
    <property type="term" value="F:pyruvate kinase activity"/>
    <property type="evidence" value="ECO:0007669"/>
    <property type="project" value="UniProtKB-UniRule"/>
</dbReference>
<dbReference type="InterPro" id="IPR015793">
    <property type="entry name" value="Pyrv_Knase_brl"/>
</dbReference>
<dbReference type="GO" id="GO:0030955">
    <property type="term" value="F:potassium ion binding"/>
    <property type="evidence" value="ECO:0007669"/>
    <property type="project" value="UniProtKB-UniRule"/>
</dbReference>
<accession>A0A0Q9Z115</accession>
<dbReference type="InterPro" id="IPR001697">
    <property type="entry name" value="Pyr_Knase"/>
</dbReference>
<dbReference type="InterPro" id="IPR015813">
    <property type="entry name" value="Pyrv/PenolPyrv_kinase-like_dom"/>
</dbReference>
<organism evidence="17">
    <name type="scientific">Candidatus Berkiella aquae</name>
    <dbReference type="NCBI Taxonomy" id="295108"/>
    <lineage>
        <taxon>Bacteria</taxon>
        <taxon>Pseudomonadati</taxon>
        <taxon>Pseudomonadota</taxon>
        <taxon>Gammaproteobacteria</taxon>
        <taxon>Candidatus Berkiellales</taxon>
        <taxon>Candidatus Berkiellaceae</taxon>
        <taxon>Candidatus Berkiella</taxon>
    </lineage>
</organism>
<dbReference type="PRINTS" id="PR01050">
    <property type="entry name" value="PYRUVTKNASE"/>
</dbReference>
<evidence type="ECO:0000256" key="9">
    <source>
        <dbReference type="ARBA" id="ARBA00022840"/>
    </source>
</evidence>
<gene>
    <name evidence="17" type="primary">pykA</name>
    <name evidence="18" type="synonym">pyk</name>
    <name evidence="17" type="ORF">HT99x_00635</name>
    <name evidence="18" type="ORF">HT99x_014170</name>
</gene>
<evidence type="ECO:0000256" key="7">
    <source>
        <dbReference type="ARBA" id="ARBA00022741"/>
    </source>
</evidence>
<dbReference type="Gene3D" id="3.40.1380.20">
    <property type="entry name" value="Pyruvate kinase, C-terminal domain"/>
    <property type="match status" value="1"/>
</dbReference>
<dbReference type="Gene3D" id="2.40.33.10">
    <property type="entry name" value="PK beta-barrel domain-like"/>
    <property type="match status" value="1"/>
</dbReference>
<evidence type="ECO:0000256" key="14">
    <source>
        <dbReference type="RuleBase" id="RU000504"/>
    </source>
</evidence>
<dbReference type="AlphaFoldDB" id="A0A0Q9Z115"/>
<keyword evidence="6" id="KW-0479">Metal-binding</keyword>
<proteinExistence type="inferred from homology"/>
<dbReference type="GO" id="GO:0000287">
    <property type="term" value="F:magnesium ion binding"/>
    <property type="evidence" value="ECO:0007669"/>
    <property type="project" value="UniProtKB-UniRule"/>
</dbReference>
<dbReference type="EC" id="2.7.1.40" evidence="4 13"/>
<dbReference type="RefSeq" id="WP_075065277.1">
    <property type="nucleotide sequence ID" value="NZ_LKAJ02000001.1"/>
</dbReference>
<comment type="catalytic activity">
    <reaction evidence="14">
        <text>pyruvate + ATP = phosphoenolpyruvate + ADP + H(+)</text>
        <dbReference type="Rhea" id="RHEA:18157"/>
        <dbReference type="ChEBI" id="CHEBI:15361"/>
        <dbReference type="ChEBI" id="CHEBI:15378"/>
        <dbReference type="ChEBI" id="CHEBI:30616"/>
        <dbReference type="ChEBI" id="CHEBI:58702"/>
        <dbReference type="ChEBI" id="CHEBI:456216"/>
        <dbReference type="EC" id="2.7.1.40"/>
    </reaction>
</comment>
<evidence type="ECO:0000313" key="19">
    <source>
        <dbReference type="Proteomes" id="UP000051497"/>
    </source>
</evidence>
<dbReference type="PROSITE" id="PS00110">
    <property type="entry name" value="PYRUVATE_KINASE"/>
    <property type="match status" value="1"/>
</dbReference>
<dbReference type="STRING" id="295108.HT99x_00635"/>
<evidence type="ECO:0000256" key="10">
    <source>
        <dbReference type="ARBA" id="ARBA00022842"/>
    </source>
</evidence>
<reference evidence="18" key="2">
    <citation type="journal article" date="2016" name="Genome Announc.">
        <title>Draft Genome Sequences of Two Novel Amoeba-Resistant Intranuclear Bacteria, 'Candidatus Berkiella cookevillensis' and 'Candidatus Berkiella aquae'.</title>
        <authorList>
            <person name="Mehari Y.T."/>
            <person name="Arivett B.A."/>
            <person name="Farone A.L."/>
            <person name="Gunderson J.H."/>
            <person name="Farone M.B."/>
        </authorList>
    </citation>
    <scope>NUCLEOTIDE SEQUENCE</scope>
    <source>
        <strain evidence="18">HT99</strain>
    </source>
</reference>
<evidence type="ECO:0000256" key="2">
    <source>
        <dbReference type="ARBA" id="ARBA00004997"/>
    </source>
</evidence>
<dbReference type="InterPro" id="IPR015795">
    <property type="entry name" value="Pyrv_Knase_C"/>
</dbReference>
<dbReference type="GO" id="GO:0005524">
    <property type="term" value="F:ATP binding"/>
    <property type="evidence" value="ECO:0007669"/>
    <property type="project" value="UniProtKB-KW"/>
</dbReference>
<protein>
    <recommendedName>
        <fullName evidence="4 13">Pyruvate kinase</fullName>
        <ecNumber evidence="4 13">2.7.1.40</ecNumber>
    </recommendedName>
</protein>
<evidence type="ECO:0000256" key="4">
    <source>
        <dbReference type="ARBA" id="ARBA00012142"/>
    </source>
</evidence>
<keyword evidence="10 14" id="KW-0460">Magnesium</keyword>
<dbReference type="EMBL" id="LKAJ01000002">
    <property type="protein sequence ID" value="KRG22216.1"/>
    <property type="molecule type" value="Genomic_DNA"/>
</dbReference>
<dbReference type="InterPro" id="IPR036918">
    <property type="entry name" value="Pyrv_Knase_C_sf"/>
</dbReference>
<evidence type="ECO:0000256" key="5">
    <source>
        <dbReference type="ARBA" id="ARBA00022679"/>
    </source>
</evidence>
<dbReference type="Pfam" id="PF00224">
    <property type="entry name" value="PK"/>
    <property type="match status" value="1"/>
</dbReference>
<keyword evidence="19" id="KW-1185">Reference proteome</keyword>
<evidence type="ECO:0000256" key="1">
    <source>
        <dbReference type="ARBA" id="ARBA00001958"/>
    </source>
</evidence>
<feature type="domain" description="Pyruvate kinase C-terminal" evidence="16">
    <location>
        <begin position="359"/>
        <end position="472"/>
    </location>
</feature>
<dbReference type="GO" id="GO:0016301">
    <property type="term" value="F:kinase activity"/>
    <property type="evidence" value="ECO:0007669"/>
    <property type="project" value="UniProtKB-KW"/>
</dbReference>